<gene>
    <name evidence="1" type="ORF">SVA_2152</name>
</gene>
<dbReference type="InterPro" id="IPR007487">
    <property type="entry name" value="ABC_transpt-TYRBP-like"/>
</dbReference>
<sequence>MAEASCRTGARARPPLLPLWLLLAVLAGCAQFGTRPDRMDGEPAPPGRVAILVSDALPAYEGVAEILVQRLYPTPVVYRLGGSAFDPRQMVDALEVERGVPIVAIGPEALHAATLISARPVVFCQVYNYDGTDAGLARRGVKAMPPAAKQLQAWKLLDPRLRRVALLTGPGLKELADEARAAAKRAQLELEHVEVRSDKELLYAVKRLDRGIQGVWLAPDRQVLSAEVLREALSHSVRQGMSVLAFSPQLLPYGALLSVESEYGDVAEQVIAQINGLGGKKRDDVLALTRARVEINPLVARHLGLTVPRPLQGGAYVF</sequence>
<dbReference type="PANTHER" id="PTHR35271:SF1">
    <property type="entry name" value="ABC TRANSPORTER, SUBSTRATE-BINDING LIPOPROTEIN"/>
    <property type="match status" value="1"/>
</dbReference>
<reference evidence="1 2" key="1">
    <citation type="submission" date="2015-08" db="EMBL/GenBank/DDBJ databases">
        <title>Complete genome sequence of Sulfurifustis variabilis.</title>
        <authorList>
            <person name="Miura A."/>
            <person name="Kojima H."/>
            <person name="Fukui M."/>
        </authorList>
    </citation>
    <scope>NUCLEOTIDE SEQUENCE [LARGE SCALE GENOMIC DNA]</scope>
    <source>
        <strain evidence="2">skN76</strain>
    </source>
</reference>
<protein>
    <submittedName>
        <fullName evidence="1">ABC transporter substrate-binding protein</fullName>
    </submittedName>
</protein>
<evidence type="ECO:0000313" key="2">
    <source>
        <dbReference type="Proteomes" id="UP000218899"/>
    </source>
</evidence>
<proteinExistence type="predicted"/>
<dbReference type="OrthoDB" id="7066624at2"/>
<organism evidence="1 2">
    <name type="scientific">Sulfurifustis variabilis</name>
    <dbReference type="NCBI Taxonomy" id="1675686"/>
    <lineage>
        <taxon>Bacteria</taxon>
        <taxon>Pseudomonadati</taxon>
        <taxon>Pseudomonadota</taxon>
        <taxon>Gammaproteobacteria</taxon>
        <taxon>Acidiferrobacterales</taxon>
        <taxon>Acidiferrobacteraceae</taxon>
        <taxon>Sulfurifustis</taxon>
    </lineage>
</organism>
<dbReference type="AlphaFoldDB" id="A0A1B4V7T8"/>
<keyword evidence="2" id="KW-1185">Reference proteome</keyword>
<dbReference type="KEGG" id="sva:SVA_2152"/>
<evidence type="ECO:0000313" key="1">
    <source>
        <dbReference type="EMBL" id="BAU48702.1"/>
    </source>
</evidence>
<name>A0A1B4V7T8_9GAMM</name>
<dbReference type="EMBL" id="AP014936">
    <property type="protein sequence ID" value="BAU48702.1"/>
    <property type="molecule type" value="Genomic_DNA"/>
</dbReference>
<dbReference type="Gene3D" id="3.40.50.2300">
    <property type="match status" value="1"/>
</dbReference>
<dbReference type="PROSITE" id="PS51257">
    <property type="entry name" value="PROKAR_LIPOPROTEIN"/>
    <property type="match status" value="1"/>
</dbReference>
<dbReference type="RefSeq" id="WP_096461186.1">
    <property type="nucleotide sequence ID" value="NZ_AP014936.1"/>
</dbReference>
<dbReference type="Pfam" id="PF04392">
    <property type="entry name" value="ABC_sub_bind"/>
    <property type="match status" value="1"/>
</dbReference>
<dbReference type="PANTHER" id="PTHR35271">
    <property type="entry name" value="ABC TRANSPORTER, SUBSTRATE-BINDING LIPOPROTEIN-RELATED"/>
    <property type="match status" value="1"/>
</dbReference>
<dbReference type="Proteomes" id="UP000218899">
    <property type="component" value="Chromosome"/>
</dbReference>
<accession>A0A1B4V7T8</accession>